<evidence type="ECO:0000256" key="1">
    <source>
        <dbReference type="SAM" id="MobiDB-lite"/>
    </source>
</evidence>
<name>A0A7C8M2R3_9PLEO</name>
<evidence type="ECO:0000313" key="3">
    <source>
        <dbReference type="EMBL" id="KAF2866299.1"/>
    </source>
</evidence>
<evidence type="ECO:0000259" key="2">
    <source>
        <dbReference type="Pfam" id="PF20253"/>
    </source>
</evidence>
<keyword evidence="4" id="KW-1185">Reference proteome</keyword>
<sequence length="833" mass="93333">MASYRQYKLDTEVYVSWIIETGNTFGNDVKTEEKPAEAKQAQSAGRLKGKARLAAKKSTKQLASAAATQAASSSSATSTDTRPQYRVSTQEILRQAKFLASRNTALVMATNVWHSFKRALRVRKLYAERHAQEQPSSTKANDSHAYFIWVLERTWDLFKDRVRFQSVTKAGTGHTVLDKDEKPLENLFDHLDVEDSSHPESLEDEEKEADDVPTPEPTQLYTPVVDKKDELRFQWFCFLEELKRYCKFSEDLWNQYREDKIGLCEATLINDALIALVQEAEKQLFERAAADANTSLLSPGDDISDRFYHTVRSLHEVCSIRKQSQGYLIRLPALITREPEEHTKEWEQNERGLVRFLMELGLECDIRTMQLEKEGKLQASLDMISRSLEPVLRGDKVHLTTAFAAELLRTLLPKGRGAEGLAQLEKPLSGLVTNAQGLVNDLNSARSGGVKIDIADGPLVQDCQNLLGWILRWPLQDNKYISLRQLPVQHGLSGLHKGIMSQLQRSEEELSNLLTHTRELPDVLGSHERQDDYDLRFVAPSQDIDFLRKSNPALCGKLQLNLLLIKEELGLSLANISPHIYAVAHIYNGLKHTACLSGLWSSFETIIEQHGLALFAGALPTETGLMFTKLFMAAGASAEVIKGYKKHLATGDAPPEWAFKKFGKRTFRLMPSATTQILRDHFHGKETLLRTLYRLDAEMQKSSGSSKRVASSLIDDKGPLAFATSLKQYLPDAIARLQFDYIGLSRTCSALLHKMDSEMEDVLIAHRAVADADWNLGTLRGYEIAAMVIGALDEARVALERRKAGAGPIFTPVVDMAVKILQGFLDVPGEETS</sequence>
<dbReference type="InterPro" id="IPR046539">
    <property type="entry name" value="DUF6604"/>
</dbReference>
<evidence type="ECO:0000313" key="4">
    <source>
        <dbReference type="Proteomes" id="UP000481861"/>
    </source>
</evidence>
<organism evidence="3 4">
    <name type="scientific">Massariosphaeria phaeospora</name>
    <dbReference type="NCBI Taxonomy" id="100035"/>
    <lineage>
        <taxon>Eukaryota</taxon>
        <taxon>Fungi</taxon>
        <taxon>Dikarya</taxon>
        <taxon>Ascomycota</taxon>
        <taxon>Pezizomycotina</taxon>
        <taxon>Dothideomycetes</taxon>
        <taxon>Pleosporomycetidae</taxon>
        <taxon>Pleosporales</taxon>
        <taxon>Pleosporales incertae sedis</taxon>
        <taxon>Massariosphaeria</taxon>
    </lineage>
</organism>
<dbReference type="OrthoDB" id="5238236at2759"/>
<feature type="domain" description="DUF6604" evidence="2">
    <location>
        <begin position="5"/>
        <end position="285"/>
    </location>
</feature>
<accession>A0A7C8M2R3</accession>
<feature type="region of interest" description="Disordered" evidence="1">
    <location>
        <begin position="30"/>
        <end position="50"/>
    </location>
</feature>
<protein>
    <recommendedName>
        <fullName evidence="2">DUF6604 domain-containing protein</fullName>
    </recommendedName>
</protein>
<feature type="region of interest" description="Disordered" evidence="1">
    <location>
        <begin position="195"/>
        <end position="220"/>
    </location>
</feature>
<dbReference type="EMBL" id="JAADJZ010000028">
    <property type="protein sequence ID" value="KAF2866299.1"/>
    <property type="molecule type" value="Genomic_DNA"/>
</dbReference>
<dbReference type="Proteomes" id="UP000481861">
    <property type="component" value="Unassembled WGS sequence"/>
</dbReference>
<proteinExistence type="predicted"/>
<reference evidence="3 4" key="1">
    <citation type="submission" date="2020-01" db="EMBL/GenBank/DDBJ databases">
        <authorList>
            <consortium name="DOE Joint Genome Institute"/>
            <person name="Haridas S."/>
            <person name="Albert R."/>
            <person name="Binder M."/>
            <person name="Bloem J."/>
            <person name="Labutti K."/>
            <person name="Salamov A."/>
            <person name="Andreopoulos B."/>
            <person name="Baker S.E."/>
            <person name="Barry K."/>
            <person name="Bills G."/>
            <person name="Bluhm B.H."/>
            <person name="Cannon C."/>
            <person name="Castanera R."/>
            <person name="Culley D.E."/>
            <person name="Daum C."/>
            <person name="Ezra D."/>
            <person name="Gonzalez J.B."/>
            <person name="Henrissat B."/>
            <person name="Kuo A."/>
            <person name="Liang C."/>
            <person name="Lipzen A."/>
            <person name="Lutzoni F."/>
            <person name="Magnuson J."/>
            <person name="Mondo S."/>
            <person name="Nolan M."/>
            <person name="Ohm R."/>
            <person name="Pangilinan J."/>
            <person name="Park H.-J.H."/>
            <person name="Ramirez L."/>
            <person name="Alfaro M."/>
            <person name="Sun H."/>
            <person name="Tritt A."/>
            <person name="Yoshinaga Y."/>
            <person name="Zwiers L.-H.L."/>
            <person name="Turgeon B.G."/>
            <person name="Goodwin S.B."/>
            <person name="Spatafora J.W."/>
            <person name="Crous P.W."/>
            <person name="Grigoriev I.V."/>
        </authorList>
    </citation>
    <scope>NUCLEOTIDE SEQUENCE [LARGE SCALE GENOMIC DNA]</scope>
    <source>
        <strain evidence="3 4">CBS 611.86</strain>
    </source>
</reference>
<gene>
    <name evidence="3" type="ORF">BDV95DRAFT_611763</name>
</gene>
<dbReference type="AlphaFoldDB" id="A0A7C8M2R3"/>
<comment type="caution">
    <text evidence="3">The sequence shown here is derived from an EMBL/GenBank/DDBJ whole genome shotgun (WGS) entry which is preliminary data.</text>
</comment>
<dbReference type="PANTHER" id="PTHR38795">
    <property type="entry name" value="DUF6604 DOMAIN-CONTAINING PROTEIN"/>
    <property type="match status" value="1"/>
</dbReference>
<dbReference type="Pfam" id="PF20253">
    <property type="entry name" value="DUF6604"/>
    <property type="match status" value="1"/>
</dbReference>
<feature type="compositionally biased region" description="Acidic residues" evidence="1">
    <location>
        <begin position="202"/>
        <end position="213"/>
    </location>
</feature>
<dbReference type="PANTHER" id="PTHR38795:SF1">
    <property type="entry name" value="DUF6604 DOMAIN-CONTAINING PROTEIN"/>
    <property type="match status" value="1"/>
</dbReference>